<dbReference type="AlphaFoldDB" id="A0A4R7BGX8"/>
<evidence type="ECO:0000313" key="2">
    <source>
        <dbReference type="EMBL" id="TDR84510.1"/>
    </source>
</evidence>
<dbReference type="SUPFAM" id="SSF54427">
    <property type="entry name" value="NTF2-like"/>
    <property type="match status" value="1"/>
</dbReference>
<dbReference type="PRINTS" id="PR00411">
    <property type="entry name" value="PNDRDTASEI"/>
</dbReference>
<dbReference type="PANTHER" id="PTHR43539:SF68">
    <property type="entry name" value="FLAVIN-BINDING MONOOXYGENASE-LIKE PROTEIN (AFU_ORTHOLOGUE AFUA_4G09220)"/>
    <property type="match status" value="1"/>
</dbReference>
<dbReference type="Pfam" id="PF13738">
    <property type="entry name" value="Pyr_redox_3"/>
    <property type="match status" value="1"/>
</dbReference>
<sequence length="603" mass="66520">MVVRPNTLAETWVGGFWKAIQANALGGVASLFLEDGSWRDICGFEWDIDTAVGPDEIEAAFNDKLAGISIRTFRLSEARTAPRLVRRAGRDVVEAFVDFETSVGRGSGVVRLVPDPARPSEAKAWILLTALDEIHDHPEVMGSQAPDDEAFKREFGGKNWLDIRTERSRYLDRHPRVLVIGAGQAGLTIGARLGALGIDTLIIDRNDEVGDNWRNRYHALALHNEVYGNHLPYMPFPATFPRFVPKDKLASWFRSYADVMDLNVWTKTSLVDGSYDDRARQWTIRVSGPDGIRIVRPAHVVFATGVSAIPIQPSLPGLEDFAGEVVHSGAYGSGHRWAGRNAVVLGTGNSGHDVAQDLHASGAKVSMIQRSPTTVLSLKEAQKLYSLYNEGLPLDDADLLSIAVPHPVLIRSYQQLTTSIRAADKELLGALEARGFRLDFGDDGTGFQMKYLTRGGGYYFNVGCSDLIVSGEVDLLQYSDIERFVPDGIRMKDGGIRPVDLLVTATGFKNQQDVVREFLGDEIADRTGPVWGFGEERELRNMWKRTPQPGLWFNAGSLAQCRIFSKYLALQILACELGLIDEVQEQSRSGSSPTRTRPTLEPA</sequence>
<keyword evidence="3" id="KW-1185">Reference proteome</keyword>
<dbReference type="SUPFAM" id="SSF51905">
    <property type="entry name" value="FAD/NAD(P)-binding domain"/>
    <property type="match status" value="2"/>
</dbReference>
<reference evidence="2 3" key="1">
    <citation type="submission" date="2019-03" db="EMBL/GenBank/DDBJ databases">
        <title>Genomic Encyclopedia of Type Strains, Phase IV (KMG-IV): sequencing the most valuable type-strain genomes for metagenomic binning, comparative biology and taxonomic classification.</title>
        <authorList>
            <person name="Goeker M."/>
        </authorList>
    </citation>
    <scope>NUCLEOTIDE SEQUENCE [LARGE SCALE GENOMIC DNA]</scope>
    <source>
        <strain evidence="2 3">DSM 25903</strain>
    </source>
</reference>
<dbReference type="GO" id="GO:0050660">
    <property type="term" value="F:flavin adenine dinucleotide binding"/>
    <property type="evidence" value="ECO:0007669"/>
    <property type="project" value="TreeGrafter"/>
</dbReference>
<dbReference type="GO" id="GO:0004497">
    <property type="term" value="F:monooxygenase activity"/>
    <property type="evidence" value="ECO:0007669"/>
    <property type="project" value="TreeGrafter"/>
</dbReference>
<gene>
    <name evidence="2" type="ORF">EV668_4957</name>
</gene>
<dbReference type="InterPro" id="IPR032710">
    <property type="entry name" value="NTF2-like_dom_sf"/>
</dbReference>
<dbReference type="OrthoDB" id="9808049at2"/>
<comment type="caution">
    <text evidence="2">The sequence shown here is derived from an EMBL/GenBank/DDBJ whole genome shotgun (WGS) entry which is preliminary data.</text>
</comment>
<name>A0A4R7BGX8_9HYPH</name>
<dbReference type="Proteomes" id="UP000295122">
    <property type="component" value="Unassembled WGS sequence"/>
</dbReference>
<evidence type="ECO:0000256" key="1">
    <source>
        <dbReference type="ARBA" id="ARBA00023002"/>
    </source>
</evidence>
<protein>
    <submittedName>
        <fullName evidence="2">Putative flavoprotein involved in K+ transport</fullName>
    </submittedName>
</protein>
<evidence type="ECO:0000313" key="3">
    <source>
        <dbReference type="Proteomes" id="UP000295122"/>
    </source>
</evidence>
<organism evidence="2 3">
    <name type="scientific">Enterovirga rhinocerotis</name>
    <dbReference type="NCBI Taxonomy" id="1339210"/>
    <lineage>
        <taxon>Bacteria</taxon>
        <taxon>Pseudomonadati</taxon>
        <taxon>Pseudomonadota</taxon>
        <taxon>Alphaproteobacteria</taxon>
        <taxon>Hyphomicrobiales</taxon>
        <taxon>Methylobacteriaceae</taxon>
        <taxon>Enterovirga</taxon>
    </lineage>
</organism>
<proteinExistence type="predicted"/>
<dbReference type="InterPro" id="IPR036188">
    <property type="entry name" value="FAD/NAD-bd_sf"/>
</dbReference>
<dbReference type="PANTHER" id="PTHR43539">
    <property type="entry name" value="FLAVIN-BINDING MONOOXYGENASE-LIKE PROTEIN (AFU_ORTHOLOGUE AFUA_4G09220)"/>
    <property type="match status" value="1"/>
</dbReference>
<dbReference type="EMBL" id="SNZR01000020">
    <property type="protein sequence ID" value="TDR84510.1"/>
    <property type="molecule type" value="Genomic_DNA"/>
</dbReference>
<keyword evidence="1" id="KW-0560">Oxidoreductase</keyword>
<accession>A0A4R7BGX8</accession>
<dbReference type="RefSeq" id="WP_133775239.1">
    <property type="nucleotide sequence ID" value="NZ_SNZR01000020.1"/>
</dbReference>
<dbReference type="InterPro" id="IPR050982">
    <property type="entry name" value="Auxin_biosynth/cation_transpt"/>
</dbReference>
<dbReference type="Gene3D" id="3.50.50.60">
    <property type="entry name" value="FAD/NAD(P)-binding domain"/>
    <property type="match status" value="1"/>
</dbReference>